<dbReference type="EMBL" id="CP015363">
    <property type="protein sequence ID" value="ARD84227.1"/>
    <property type="molecule type" value="Genomic_DNA"/>
</dbReference>
<keyword evidence="3" id="KW-1185">Reference proteome</keyword>
<dbReference type="KEGG" id="fai:FAD_0305"/>
<dbReference type="EMBL" id="JABGBP010000411">
    <property type="protein sequence ID" value="NOL61033.1"/>
    <property type="molecule type" value="Genomic_DNA"/>
</dbReference>
<evidence type="ECO:0000313" key="4">
    <source>
        <dbReference type="Proteomes" id="UP000546917"/>
    </source>
</evidence>
<sequence>MKFAVPGFDVVSDFYGSISGVKLTVPGSQWFIIPSIISYFTSQGVKTYFETLPEVYIRKRANGSPITIGNLVIENRPEIICQSNRLIHDMKAMERKEAFEDALCVAYTGKKKQVSISELKNFRFAIPNPRTSATGIAFKNYYEEKCGYYGELKENTAICDVPNREIPKKLINGDVDYGIMLKSEANYWKFRHYFPDVVKEKFSWLLLENASPAAIDVFHTIESGTFNEYYARYGYITADRAKSPV</sequence>
<gene>
    <name evidence="1" type="ORF">FAD_0305</name>
    <name evidence="2" type="ORF">HLB00_09400</name>
</gene>
<evidence type="ECO:0008006" key="5">
    <source>
        <dbReference type="Google" id="ProtNLM"/>
    </source>
</evidence>
<evidence type="ECO:0000313" key="1">
    <source>
        <dbReference type="EMBL" id="ARD84227.1"/>
    </source>
</evidence>
<dbReference type="SUPFAM" id="SSF53850">
    <property type="entry name" value="Periplasmic binding protein-like II"/>
    <property type="match status" value="1"/>
</dbReference>
<dbReference type="Proteomes" id="UP000192050">
    <property type="component" value="Chromosome"/>
</dbReference>
<evidence type="ECO:0000313" key="2">
    <source>
        <dbReference type="EMBL" id="NOL61033.1"/>
    </source>
</evidence>
<name>A0A1V0N297_9ARCH</name>
<reference evidence="1 3" key="1">
    <citation type="submission" date="2011-10" db="EMBL/GenBank/DDBJ databases">
        <title>Metabolic and evolutionary patterns in the extreme acidophile Ferroplasma acidiphilum.</title>
        <authorList>
            <person name="Golyshina O.V."/>
            <person name="Kozyavkin S.A."/>
            <person name="Tatusov R.L."/>
            <person name="Slesarev A.I."/>
            <person name="Golyshin P.N."/>
        </authorList>
    </citation>
    <scope>NUCLEOTIDE SEQUENCE [LARGE SCALE GENOMIC DNA]</scope>
    <source>
        <strain evidence="1">Berkeley</strain>
        <strain evidence="3">Y</strain>
    </source>
</reference>
<proteinExistence type="predicted"/>
<dbReference type="Proteomes" id="UP000546917">
    <property type="component" value="Unassembled WGS sequence"/>
</dbReference>
<accession>A0A1V0N297</accession>
<dbReference type="OrthoDB" id="41324at2157"/>
<reference evidence="2 4" key="2">
    <citation type="submission" date="2020-05" db="EMBL/GenBank/DDBJ databases">
        <authorList>
            <person name="Zhang R."/>
        </authorList>
    </citation>
    <scope>NUCLEOTIDE SEQUENCE [LARGE SCALE GENOMIC DNA]</scope>
    <source>
        <strain evidence="2 4">DSM 28986</strain>
    </source>
</reference>
<dbReference type="RefSeq" id="WP_081141476.1">
    <property type="nucleotide sequence ID" value="NZ_CP015363.1"/>
</dbReference>
<evidence type="ECO:0000313" key="3">
    <source>
        <dbReference type="Proteomes" id="UP000192050"/>
    </source>
</evidence>
<organism evidence="1 3">
    <name type="scientific">Ferroplasma acidiphilum</name>
    <dbReference type="NCBI Taxonomy" id="74969"/>
    <lineage>
        <taxon>Archaea</taxon>
        <taxon>Methanobacteriati</taxon>
        <taxon>Thermoplasmatota</taxon>
        <taxon>Thermoplasmata</taxon>
        <taxon>Thermoplasmatales</taxon>
        <taxon>Ferroplasmaceae</taxon>
        <taxon>Ferroplasma</taxon>
    </lineage>
</organism>
<dbReference type="AlphaFoldDB" id="A0A1V0N297"/>
<dbReference type="GeneID" id="31675814"/>
<protein>
    <recommendedName>
        <fullName evidence="5">ABC transporter substrate-binding protein</fullName>
    </recommendedName>
</protein>